<feature type="region of interest" description="Disordered" evidence="7">
    <location>
        <begin position="691"/>
        <end position="804"/>
    </location>
</feature>
<feature type="compositionally biased region" description="Gly residues" evidence="7">
    <location>
        <begin position="746"/>
        <end position="761"/>
    </location>
</feature>
<protein>
    <submittedName>
        <fullName evidence="10">DUF2012 domain-containing protein</fullName>
    </submittedName>
</protein>
<evidence type="ECO:0000259" key="9">
    <source>
        <dbReference type="Pfam" id="PF09430"/>
    </source>
</evidence>
<keyword evidence="3 8" id="KW-0732">Signal</keyword>
<dbReference type="InterPro" id="IPR019008">
    <property type="entry name" value="Beta_sandwich_EMC7"/>
</dbReference>
<feature type="region of interest" description="Disordered" evidence="7">
    <location>
        <begin position="1043"/>
        <end position="1066"/>
    </location>
</feature>
<feature type="region of interest" description="Disordered" evidence="7">
    <location>
        <begin position="391"/>
        <end position="418"/>
    </location>
</feature>
<feature type="region of interest" description="Disordered" evidence="7">
    <location>
        <begin position="592"/>
        <end position="678"/>
    </location>
</feature>
<dbReference type="Proteomes" id="UP000620124">
    <property type="component" value="Unassembled WGS sequence"/>
</dbReference>
<dbReference type="AlphaFoldDB" id="A0A8H6XFR2"/>
<reference evidence="10" key="1">
    <citation type="submission" date="2020-05" db="EMBL/GenBank/DDBJ databases">
        <title>Mycena genomes resolve the evolution of fungal bioluminescence.</title>
        <authorList>
            <person name="Tsai I.J."/>
        </authorList>
    </citation>
    <scope>NUCLEOTIDE SEQUENCE</scope>
    <source>
        <strain evidence="10">CCC161011</strain>
    </source>
</reference>
<feature type="compositionally biased region" description="Polar residues" evidence="7">
    <location>
        <begin position="721"/>
        <end position="730"/>
    </location>
</feature>
<feature type="region of interest" description="Disordered" evidence="7">
    <location>
        <begin position="906"/>
        <end position="945"/>
    </location>
</feature>
<comment type="caution">
    <text evidence="10">The sequence shown here is derived from an EMBL/GenBank/DDBJ whole genome shotgun (WGS) entry which is preliminary data.</text>
</comment>
<name>A0A8H6XFR2_9AGAR</name>
<evidence type="ECO:0000256" key="6">
    <source>
        <dbReference type="SAM" id="Coils"/>
    </source>
</evidence>
<dbReference type="OrthoDB" id="3216045at2759"/>
<evidence type="ECO:0000256" key="2">
    <source>
        <dbReference type="ARBA" id="ARBA00022692"/>
    </source>
</evidence>
<feature type="compositionally biased region" description="Polar residues" evidence="7">
    <location>
        <begin position="922"/>
        <end position="937"/>
    </location>
</feature>
<dbReference type="GO" id="GO:0072546">
    <property type="term" value="C:EMC complex"/>
    <property type="evidence" value="ECO:0007669"/>
    <property type="project" value="TreeGrafter"/>
</dbReference>
<evidence type="ECO:0000256" key="5">
    <source>
        <dbReference type="ARBA" id="ARBA00023136"/>
    </source>
</evidence>
<keyword evidence="2" id="KW-0812">Transmembrane</keyword>
<feature type="signal peptide" evidence="8">
    <location>
        <begin position="1"/>
        <end position="19"/>
    </location>
</feature>
<dbReference type="InterPro" id="IPR039163">
    <property type="entry name" value="EMC7"/>
</dbReference>
<accession>A0A8H6XFR2</accession>
<evidence type="ECO:0000313" key="10">
    <source>
        <dbReference type="EMBL" id="KAF7339899.1"/>
    </source>
</evidence>
<feature type="compositionally biased region" description="Polar residues" evidence="7">
    <location>
        <begin position="614"/>
        <end position="623"/>
    </location>
</feature>
<feature type="coiled-coil region" evidence="6">
    <location>
        <begin position="824"/>
        <end position="882"/>
    </location>
</feature>
<dbReference type="EMBL" id="JACAZI010000019">
    <property type="protein sequence ID" value="KAF7339899.1"/>
    <property type="molecule type" value="Genomic_DNA"/>
</dbReference>
<comment type="subcellular location">
    <subcellularLocation>
        <location evidence="1">Membrane</location>
        <topology evidence="1">Single-pass membrane protein</topology>
    </subcellularLocation>
</comment>
<feature type="region of interest" description="Disordered" evidence="7">
    <location>
        <begin position="330"/>
        <end position="350"/>
    </location>
</feature>
<keyword evidence="4" id="KW-1133">Transmembrane helix</keyword>
<dbReference type="Pfam" id="PF09430">
    <property type="entry name" value="EMC7_beta-sandw"/>
    <property type="match status" value="1"/>
</dbReference>
<feature type="compositionally biased region" description="Polar residues" evidence="7">
    <location>
        <begin position="770"/>
        <end position="796"/>
    </location>
</feature>
<evidence type="ECO:0000313" key="11">
    <source>
        <dbReference type="Proteomes" id="UP000620124"/>
    </source>
</evidence>
<keyword evidence="6" id="KW-0175">Coiled coil</keyword>
<organism evidence="10 11">
    <name type="scientific">Mycena venus</name>
    <dbReference type="NCBI Taxonomy" id="2733690"/>
    <lineage>
        <taxon>Eukaryota</taxon>
        <taxon>Fungi</taxon>
        <taxon>Dikarya</taxon>
        <taxon>Basidiomycota</taxon>
        <taxon>Agaricomycotina</taxon>
        <taxon>Agaricomycetes</taxon>
        <taxon>Agaricomycetidae</taxon>
        <taxon>Agaricales</taxon>
        <taxon>Marasmiineae</taxon>
        <taxon>Mycenaceae</taxon>
        <taxon>Mycena</taxon>
    </lineage>
</organism>
<proteinExistence type="predicted"/>
<feature type="region of interest" description="Disordered" evidence="7">
    <location>
        <begin position="440"/>
        <end position="467"/>
    </location>
</feature>
<dbReference type="PANTHER" id="PTHR13605">
    <property type="entry name" value="ER MEMBRANE PROTEIN COMPLEX SUBUNIT 7"/>
    <property type="match status" value="1"/>
</dbReference>
<feature type="compositionally biased region" description="Low complexity" evidence="7">
    <location>
        <begin position="593"/>
        <end position="613"/>
    </location>
</feature>
<feature type="compositionally biased region" description="Basic and acidic residues" evidence="7">
    <location>
        <begin position="909"/>
        <end position="920"/>
    </location>
</feature>
<dbReference type="PANTHER" id="PTHR13605:SF4">
    <property type="entry name" value="ER MEMBRANE PROTEIN COMPLEX SUBUNIT 7"/>
    <property type="match status" value="1"/>
</dbReference>
<evidence type="ECO:0000256" key="7">
    <source>
        <dbReference type="SAM" id="MobiDB-lite"/>
    </source>
</evidence>
<feature type="chain" id="PRO_5034585228" evidence="8">
    <location>
        <begin position="20"/>
        <end position="1066"/>
    </location>
</feature>
<feature type="domain" description="ER membrane protein complex subunit 7 beta-sandwich" evidence="9">
    <location>
        <begin position="41"/>
        <end position="145"/>
    </location>
</feature>
<feature type="region of interest" description="Disordered" evidence="7">
    <location>
        <begin position="498"/>
        <end position="517"/>
    </location>
</feature>
<feature type="compositionally biased region" description="Polar residues" evidence="7">
    <location>
        <begin position="330"/>
        <end position="341"/>
    </location>
</feature>
<evidence type="ECO:0000256" key="8">
    <source>
        <dbReference type="SAM" id="SignalP"/>
    </source>
</evidence>
<keyword evidence="11" id="KW-1185">Reference proteome</keyword>
<evidence type="ECO:0000256" key="4">
    <source>
        <dbReference type="ARBA" id="ARBA00022989"/>
    </source>
</evidence>
<evidence type="ECO:0000256" key="1">
    <source>
        <dbReference type="ARBA" id="ARBA00004167"/>
    </source>
</evidence>
<evidence type="ECO:0000256" key="3">
    <source>
        <dbReference type="ARBA" id="ARBA00022729"/>
    </source>
</evidence>
<feature type="compositionally biased region" description="Low complexity" evidence="7">
    <location>
        <begin position="393"/>
        <end position="415"/>
    </location>
</feature>
<feature type="compositionally biased region" description="Basic and acidic residues" evidence="7">
    <location>
        <begin position="624"/>
        <end position="633"/>
    </location>
</feature>
<feature type="compositionally biased region" description="Polar residues" evidence="7">
    <location>
        <begin position="696"/>
        <end position="714"/>
    </location>
</feature>
<gene>
    <name evidence="10" type="ORF">MVEN_01907200</name>
</gene>
<keyword evidence="5" id="KW-0472">Membrane</keyword>
<sequence>MFAFRVLFALLSLALSAFAVDVTGKLQWNDECPGIHSLGPARVVLDAGKFNANVLRDGTFSIPDVSLGTYILSVVSHDHIFDHLRIDVLESTFEARPYSVGTPLNPASSILLPQISLLARAKHVYFVPVDSFNLVGMFQNPMMLMLLFGGVMVIAMPYLMKNMDPETVKEFREQQAKMSQMQSAMASGDLKGGFSALMADDPPPPKALPASPAGSKKAGVSGFRALRSLLPFGPNKHATPISPSVSSNNPTGPRFASFSAVRKSIQRDRNASLSSSDLPGPVMVIDQASVDEVGVLKFPPVRRSISLHEESLPSLSTVDLPTVNLTNASPVKSATVSPSTSSREESLKTPVALKEESSVVAKVFIPPLRTPSPLPDLSTIIEVDTSGISKHLPSASASPSPSPSPTSFSPPSLAADETSALDLSTTHLKAQVIDAMKAQESAPTPAWLDSSDEPSQSAVEDDHGDVSFNLGALDPDLAALLSPNRMVSSDTNHTIRAAIDLSGDSPPTTSDTPGHGGSADAFNFAIHKCDQPGSDSPAGPALAVIRLPSPISCPLFRCYPPLPAFKFVTSHLLYPGCRYLGACSNPTVGKAALPSSLRSPTSRPSLDSPSLDTNRSGITNSNTVRERPSDRENSASWNLKLRRTRKRSMSVDEQQRVSSPYAGESSRPGSSMSNRPEWLGPRTAKAFKAAGLLGSPDSNDGSDNGLSPPASSGRSKFGSGSVRSNTTSGRSDSRLGMASPRPGSSAGSGSGRRRGGSGSGSYFGSAGSTLMESPTLTMSSRDTPRSVSTAPTSVSGASWGRDGDEIRELKDKHAVETGALLSALSDSQRTSKVLREENSELRERLARLEAESDRIVTLERENQALREFVSELREEAGQLQLQLRLAAPVASSSRYLAPAAAQPFRLAHRAGESPRSRDGNISEDSNPNQAPFSSTPAPSKLRRRLSSSCMSNSSSIFPAPPSNMSLLLHEDGANSSDFDDKSGASGSMLLASPTMVIPRLDPTSPIRAHRANQSITSAASVVTTSPTASMLGSPRSLLLRPEHEVHLGDMDSLDLGRVGPDEDWSE</sequence>